<dbReference type="RefSeq" id="WP_136015861.1">
    <property type="nucleotide sequence ID" value="NZ_SRZK01000055.1"/>
</dbReference>
<keyword evidence="4" id="KW-0347">Helicase</keyword>
<dbReference type="GO" id="GO:0004386">
    <property type="term" value="F:helicase activity"/>
    <property type="evidence" value="ECO:0007669"/>
    <property type="project" value="UniProtKB-KW"/>
</dbReference>
<keyword evidence="4" id="KW-0378">Hydrolase</keyword>
<name>A0ABY2PIF6_9ACTN</name>
<dbReference type="Proteomes" id="UP000306274">
    <property type="component" value="Unassembled WGS sequence"/>
</dbReference>
<accession>A0ABY2PIF6</accession>
<keyword evidence="2" id="KW-0472">Membrane</keyword>
<evidence type="ECO:0000313" key="5">
    <source>
        <dbReference type="Proteomes" id="UP000306274"/>
    </source>
</evidence>
<keyword evidence="2" id="KW-1133">Transmembrane helix</keyword>
<dbReference type="EMBL" id="SRZK01000055">
    <property type="protein sequence ID" value="TGZ10713.1"/>
    <property type="molecule type" value="Genomic_DNA"/>
</dbReference>
<feature type="transmembrane region" description="Helical" evidence="2">
    <location>
        <begin position="135"/>
        <end position="160"/>
    </location>
</feature>
<gene>
    <name evidence="4" type="ORF">E5Z02_08450</name>
</gene>
<proteinExistence type="predicted"/>
<reference evidence="4 5" key="1">
    <citation type="submission" date="2019-04" db="EMBL/GenBank/DDBJ databases">
        <title>Streptomyces rhizosphaericola sp. nov., an actinobacterium isolated from the wheat rhizosphere.</title>
        <authorList>
            <person name="Vargas Hoyos H.A."/>
            <person name="Santos S.N."/>
            <person name="Genuario D.B."/>
            <person name="Melo I.S."/>
            <person name="Da Silva L.J."/>
            <person name="Da Silva F.S.P."/>
            <person name="Zucchi T.D."/>
        </authorList>
    </citation>
    <scope>NUCLEOTIDE SEQUENCE [LARGE SCALE GENOMIC DNA]</scope>
    <source>
        <strain evidence="4 5">1AS2c</strain>
    </source>
</reference>
<organism evidence="4 5">
    <name type="scientific">Streptomyces rhizosphaericola</name>
    <dbReference type="NCBI Taxonomy" id="2564098"/>
    <lineage>
        <taxon>Bacteria</taxon>
        <taxon>Bacillati</taxon>
        <taxon>Actinomycetota</taxon>
        <taxon>Actinomycetes</taxon>
        <taxon>Kitasatosporales</taxon>
        <taxon>Streptomycetaceae</taxon>
        <taxon>Streptomyces</taxon>
    </lineage>
</organism>
<keyword evidence="4" id="KW-0067">ATP-binding</keyword>
<feature type="transmembrane region" description="Helical" evidence="2">
    <location>
        <begin position="180"/>
        <end position="202"/>
    </location>
</feature>
<dbReference type="Pfam" id="PF19803">
    <property type="entry name" value="DUF6286"/>
    <property type="match status" value="1"/>
</dbReference>
<evidence type="ECO:0000256" key="1">
    <source>
        <dbReference type="SAM" id="MobiDB-lite"/>
    </source>
</evidence>
<evidence type="ECO:0000256" key="2">
    <source>
        <dbReference type="SAM" id="Phobius"/>
    </source>
</evidence>
<evidence type="ECO:0000259" key="3">
    <source>
        <dbReference type="Pfam" id="PF19803"/>
    </source>
</evidence>
<keyword evidence="5" id="KW-1185">Reference proteome</keyword>
<comment type="caution">
    <text evidence="4">The sequence shown here is derived from an EMBL/GenBank/DDBJ whole genome shotgun (WGS) entry which is preliminary data.</text>
</comment>
<protein>
    <submittedName>
        <fullName evidence="4">DEAD/DEAH box helicase</fullName>
    </submittedName>
</protein>
<keyword evidence="2" id="KW-0812">Transmembrane</keyword>
<keyword evidence="4" id="KW-0547">Nucleotide-binding</keyword>
<feature type="domain" description="DUF6286" evidence="3">
    <location>
        <begin position="191"/>
        <end position="294"/>
    </location>
</feature>
<feature type="compositionally biased region" description="Basic and acidic residues" evidence="1">
    <location>
        <begin position="314"/>
        <end position="364"/>
    </location>
</feature>
<feature type="region of interest" description="Disordered" evidence="1">
    <location>
        <begin position="299"/>
        <end position="364"/>
    </location>
</feature>
<evidence type="ECO:0000313" key="4">
    <source>
        <dbReference type="EMBL" id="TGZ10713.1"/>
    </source>
</evidence>
<sequence>MTVPAGERGTTTVAPRAVRRIAERAAAEALPGGGSVTRGSATVRGASARIAVDVRLPYPVRADEAAQRVRERAEARTAALTGLSVPRAAVRVDALTVATASAVVTRGAPGDVDAVEAPEVVPSARIRAERRVPSALLAVVGAVACGLLLADVIAVRLGGAPAGWRTAVLDWAATHGPADSAVRIGGAVAALAGVWLLGCALLPGSRRRLRMGVPAPEVRAQLDRTAAARVLRERALAVSGVVGARVGVRRRRARVRVVVGYGDPEEVRSEAVRVLDASLAELGLARTPVLRVGVQVRRDAGAEATEPSAATAGTDRHEVRDAPDGVRDGRQGELRNGHEDGVGDAVRTGHEDGVGDELREGGKA</sequence>
<dbReference type="InterPro" id="IPR046253">
    <property type="entry name" value="DUF6286"/>
</dbReference>